<keyword evidence="3" id="KW-1185">Reference proteome</keyword>
<evidence type="ECO:0000313" key="2">
    <source>
        <dbReference type="EMBL" id="KAK4185461.1"/>
    </source>
</evidence>
<evidence type="ECO:0000313" key="3">
    <source>
        <dbReference type="Proteomes" id="UP001302126"/>
    </source>
</evidence>
<accession>A0AAN6WQ61</accession>
<dbReference type="AlphaFoldDB" id="A0AAN6WQ61"/>
<keyword evidence="1" id="KW-1133">Transmembrane helix</keyword>
<gene>
    <name evidence="2" type="ORF">QBC35DRAFT_503630</name>
</gene>
<protein>
    <submittedName>
        <fullName evidence="2">Uncharacterized protein</fullName>
    </submittedName>
</protein>
<dbReference type="EMBL" id="MU864449">
    <property type="protein sequence ID" value="KAK4185461.1"/>
    <property type="molecule type" value="Genomic_DNA"/>
</dbReference>
<organism evidence="2 3">
    <name type="scientific">Podospora australis</name>
    <dbReference type="NCBI Taxonomy" id="1536484"/>
    <lineage>
        <taxon>Eukaryota</taxon>
        <taxon>Fungi</taxon>
        <taxon>Dikarya</taxon>
        <taxon>Ascomycota</taxon>
        <taxon>Pezizomycotina</taxon>
        <taxon>Sordariomycetes</taxon>
        <taxon>Sordariomycetidae</taxon>
        <taxon>Sordariales</taxon>
        <taxon>Podosporaceae</taxon>
        <taxon>Podospora</taxon>
    </lineage>
</organism>
<name>A0AAN6WQ61_9PEZI</name>
<reference evidence="2" key="1">
    <citation type="journal article" date="2023" name="Mol. Phylogenet. Evol.">
        <title>Genome-scale phylogeny and comparative genomics of the fungal order Sordariales.</title>
        <authorList>
            <person name="Hensen N."/>
            <person name="Bonometti L."/>
            <person name="Westerberg I."/>
            <person name="Brannstrom I.O."/>
            <person name="Guillou S."/>
            <person name="Cros-Aarteil S."/>
            <person name="Calhoun S."/>
            <person name="Haridas S."/>
            <person name="Kuo A."/>
            <person name="Mondo S."/>
            <person name="Pangilinan J."/>
            <person name="Riley R."/>
            <person name="LaButti K."/>
            <person name="Andreopoulos B."/>
            <person name="Lipzen A."/>
            <person name="Chen C."/>
            <person name="Yan M."/>
            <person name="Daum C."/>
            <person name="Ng V."/>
            <person name="Clum A."/>
            <person name="Steindorff A."/>
            <person name="Ohm R.A."/>
            <person name="Martin F."/>
            <person name="Silar P."/>
            <person name="Natvig D.O."/>
            <person name="Lalanne C."/>
            <person name="Gautier V."/>
            <person name="Ament-Velasquez S.L."/>
            <person name="Kruys A."/>
            <person name="Hutchinson M.I."/>
            <person name="Powell A.J."/>
            <person name="Barry K."/>
            <person name="Miller A.N."/>
            <person name="Grigoriev I.V."/>
            <person name="Debuchy R."/>
            <person name="Gladieux P."/>
            <person name="Hiltunen Thoren M."/>
            <person name="Johannesson H."/>
        </authorList>
    </citation>
    <scope>NUCLEOTIDE SEQUENCE</scope>
    <source>
        <strain evidence="2">PSN309</strain>
    </source>
</reference>
<keyword evidence="1" id="KW-0472">Membrane</keyword>
<proteinExistence type="predicted"/>
<dbReference type="Proteomes" id="UP001302126">
    <property type="component" value="Unassembled WGS sequence"/>
</dbReference>
<evidence type="ECO:0000256" key="1">
    <source>
        <dbReference type="SAM" id="Phobius"/>
    </source>
</evidence>
<feature type="transmembrane region" description="Helical" evidence="1">
    <location>
        <begin position="57"/>
        <end position="77"/>
    </location>
</feature>
<sequence length="89" mass="10051">MEVFSLSSLTLVVTKRLLVMLGSVLFLSKHGQGIWRTRVSYLDLLLITTELCWDHSLFISVIAFVSNLPMVIGCVVYSHRHHYTDLAAS</sequence>
<keyword evidence="1" id="KW-0812">Transmembrane</keyword>
<comment type="caution">
    <text evidence="2">The sequence shown here is derived from an EMBL/GenBank/DDBJ whole genome shotgun (WGS) entry which is preliminary data.</text>
</comment>
<reference evidence="2" key="2">
    <citation type="submission" date="2023-05" db="EMBL/GenBank/DDBJ databases">
        <authorList>
            <consortium name="Lawrence Berkeley National Laboratory"/>
            <person name="Steindorff A."/>
            <person name="Hensen N."/>
            <person name="Bonometti L."/>
            <person name="Westerberg I."/>
            <person name="Brannstrom I.O."/>
            <person name="Guillou S."/>
            <person name="Cros-Aarteil S."/>
            <person name="Calhoun S."/>
            <person name="Haridas S."/>
            <person name="Kuo A."/>
            <person name="Mondo S."/>
            <person name="Pangilinan J."/>
            <person name="Riley R."/>
            <person name="Labutti K."/>
            <person name="Andreopoulos B."/>
            <person name="Lipzen A."/>
            <person name="Chen C."/>
            <person name="Yanf M."/>
            <person name="Daum C."/>
            <person name="Ng V."/>
            <person name="Clum A."/>
            <person name="Ohm R."/>
            <person name="Martin F."/>
            <person name="Silar P."/>
            <person name="Natvig D."/>
            <person name="Lalanne C."/>
            <person name="Gautier V."/>
            <person name="Ament-Velasquez S.L."/>
            <person name="Kruys A."/>
            <person name="Hutchinson M.I."/>
            <person name="Powell A.J."/>
            <person name="Barry K."/>
            <person name="Miller A.N."/>
            <person name="Grigoriev I.V."/>
            <person name="Debuchy R."/>
            <person name="Gladieux P."/>
            <person name="Thoren M.H."/>
            <person name="Johannesson H."/>
        </authorList>
    </citation>
    <scope>NUCLEOTIDE SEQUENCE</scope>
    <source>
        <strain evidence="2">PSN309</strain>
    </source>
</reference>